<sequence length="125" mass="14033">MTAEINAYQRVAGEAIFEIGVRLQGVRDKPDKYGLAGYRDWERWCEEQCSIARNTANRLIKISSELGDTYHPGLGTNALYLIATLPPDSRNQPHTIPSTGATKMVDEMTVRELREVKQALKAARQ</sequence>
<dbReference type="Pfam" id="PF11300">
    <property type="entry name" value="DUF3102"/>
    <property type="match status" value="1"/>
</dbReference>
<name>A0ABU6NMR8_9BACI</name>
<accession>A0ABU6NMR8</accession>
<gene>
    <name evidence="1" type="ORF">P5F74_15155</name>
</gene>
<reference evidence="1 2" key="1">
    <citation type="submission" date="2023-03" db="EMBL/GenBank/DDBJ databases">
        <title>Bacillus Genome Sequencing.</title>
        <authorList>
            <person name="Dunlap C."/>
        </authorList>
    </citation>
    <scope>NUCLEOTIDE SEQUENCE [LARGE SCALE GENOMIC DNA]</scope>
    <source>
        <strain evidence="1 2">B-4107</strain>
    </source>
</reference>
<dbReference type="EMBL" id="JAROAS010000036">
    <property type="protein sequence ID" value="MED4129471.1"/>
    <property type="molecule type" value="Genomic_DNA"/>
</dbReference>
<organism evidence="1 2">
    <name type="scientific">Shouchella miscanthi</name>
    <dbReference type="NCBI Taxonomy" id="2598861"/>
    <lineage>
        <taxon>Bacteria</taxon>
        <taxon>Bacillati</taxon>
        <taxon>Bacillota</taxon>
        <taxon>Bacilli</taxon>
        <taxon>Bacillales</taxon>
        <taxon>Bacillaceae</taxon>
        <taxon>Shouchella</taxon>
    </lineage>
</organism>
<proteinExistence type="predicted"/>
<keyword evidence="2" id="KW-1185">Reference proteome</keyword>
<dbReference type="InterPro" id="IPR021451">
    <property type="entry name" value="DUF3102"/>
</dbReference>
<dbReference type="Proteomes" id="UP001341820">
    <property type="component" value="Unassembled WGS sequence"/>
</dbReference>
<comment type="caution">
    <text evidence="1">The sequence shown here is derived from an EMBL/GenBank/DDBJ whole genome shotgun (WGS) entry which is preliminary data.</text>
</comment>
<evidence type="ECO:0000313" key="1">
    <source>
        <dbReference type="EMBL" id="MED4129471.1"/>
    </source>
</evidence>
<protein>
    <submittedName>
        <fullName evidence="1">DUF3102 domain-containing protein</fullName>
    </submittedName>
</protein>
<evidence type="ECO:0000313" key="2">
    <source>
        <dbReference type="Proteomes" id="UP001341820"/>
    </source>
</evidence>